<dbReference type="Proteomes" id="UP000216446">
    <property type="component" value="Unassembled WGS sequence"/>
</dbReference>
<protein>
    <recommendedName>
        <fullName evidence="3">YtkA-like domain-containing protein</fullName>
    </recommendedName>
</protein>
<organism evidence="1 2">
    <name type="scientific">Rubricoccus marinus</name>
    <dbReference type="NCBI Taxonomy" id="716817"/>
    <lineage>
        <taxon>Bacteria</taxon>
        <taxon>Pseudomonadati</taxon>
        <taxon>Rhodothermota</taxon>
        <taxon>Rhodothermia</taxon>
        <taxon>Rhodothermales</taxon>
        <taxon>Rubricoccaceae</taxon>
        <taxon>Rubricoccus</taxon>
    </lineage>
</organism>
<evidence type="ECO:0008006" key="3">
    <source>
        <dbReference type="Google" id="ProtNLM"/>
    </source>
</evidence>
<keyword evidence="2" id="KW-1185">Reference proteome</keyword>
<comment type="caution">
    <text evidence="1">The sequence shown here is derived from an EMBL/GenBank/DDBJ whole genome shotgun (WGS) entry which is preliminary data.</text>
</comment>
<reference evidence="1 2" key="1">
    <citation type="submission" date="2016-11" db="EMBL/GenBank/DDBJ databases">
        <title>Study of marine rhodopsin-containing bacteria.</title>
        <authorList>
            <person name="Yoshizawa S."/>
            <person name="Kumagai Y."/>
            <person name="Kogure K."/>
        </authorList>
    </citation>
    <scope>NUCLEOTIDE SEQUENCE [LARGE SCALE GENOMIC DNA]</scope>
    <source>
        <strain evidence="1 2">SG-29</strain>
    </source>
</reference>
<dbReference type="OrthoDB" id="1065544at2"/>
<dbReference type="RefSeq" id="WP_094549031.1">
    <property type="nucleotide sequence ID" value="NZ_MQWB01000001.1"/>
</dbReference>
<dbReference type="AlphaFoldDB" id="A0A259U130"/>
<gene>
    <name evidence="1" type="ORF">BSZ36_11485</name>
</gene>
<evidence type="ECO:0000313" key="2">
    <source>
        <dbReference type="Proteomes" id="UP000216446"/>
    </source>
</evidence>
<proteinExistence type="predicted"/>
<dbReference type="EMBL" id="MQWB01000001">
    <property type="protein sequence ID" value="OZC03548.1"/>
    <property type="molecule type" value="Genomic_DNA"/>
</dbReference>
<accession>A0A259U130</accession>
<sequence length="298" mass="31009">MGLKSQKPEISASTVHPVRGSLLRGAGSARALATCLLILVAGCVPDGLEDFDFQGLQPPPPPDELTGDALVGTASGGGLDVELYAARGGAHLGYVRLGLRVARSGEAVRDARIVISATPEAGPASGVALPVENPATAADADGFFRGAAFLLTPDTTARDFTIRASVETLDGASGEVTFAVEARNDLWMQKDGDLLVSWIDPLRPVVGNNLFTVAALRWTGSAFVPADGLGADLYPYMDMGGGDGHSTPHSAPEALGDGRYSWDVDFIMSGGWEMTVTLTPPGESDATARFVGYTVYDQ</sequence>
<evidence type="ECO:0000313" key="1">
    <source>
        <dbReference type="EMBL" id="OZC03548.1"/>
    </source>
</evidence>
<name>A0A259U130_9BACT</name>
<dbReference type="InParanoid" id="A0A259U130"/>